<keyword evidence="1" id="KW-1133">Transmembrane helix</keyword>
<name>F9UAN4_9GAMM</name>
<feature type="transmembrane region" description="Helical" evidence="1">
    <location>
        <begin position="49"/>
        <end position="67"/>
    </location>
</feature>
<keyword evidence="1" id="KW-0472">Membrane</keyword>
<sequence>MMVAVPYKWIIRHRDDLLMALSIMLLAIAVFVFFKTFFDANIDPLATEILAALLGTILTVLITMLLIKRQGTIEQAQEAAATNKTHIFERKLELFREFIACYTRSALDGRLDADELGRLEELALTITLFVRYDANTPPGEDLGEQLCKFILELEVFGLDPSSTEMDPQLLARYFPSHDGLRAAADMVSFVDILQLMKAELGLEMTDEAVDDPFRQRPNQNYWAEKLLCYRDYQRNCETAGGAEARR</sequence>
<feature type="transmembrane region" description="Helical" evidence="1">
    <location>
        <begin position="17"/>
        <end position="37"/>
    </location>
</feature>
<dbReference type="AlphaFoldDB" id="F9UAN4"/>
<dbReference type="Proteomes" id="UP000005459">
    <property type="component" value="Unassembled WGS sequence"/>
</dbReference>
<organism evidence="2 3">
    <name type="scientific">Thiocapsa marina 5811</name>
    <dbReference type="NCBI Taxonomy" id="768671"/>
    <lineage>
        <taxon>Bacteria</taxon>
        <taxon>Pseudomonadati</taxon>
        <taxon>Pseudomonadota</taxon>
        <taxon>Gammaproteobacteria</taxon>
        <taxon>Chromatiales</taxon>
        <taxon>Chromatiaceae</taxon>
        <taxon>Thiocapsa</taxon>
    </lineage>
</organism>
<keyword evidence="1" id="KW-0812">Transmembrane</keyword>
<keyword evidence="3" id="KW-1185">Reference proteome</keyword>
<evidence type="ECO:0000256" key="1">
    <source>
        <dbReference type="SAM" id="Phobius"/>
    </source>
</evidence>
<proteinExistence type="predicted"/>
<dbReference type="RefSeq" id="WP_007193079.1">
    <property type="nucleotide sequence ID" value="NZ_AFWV01000006.1"/>
</dbReference>
<evidence type="ECO:0000313" key="3">
    <source>
        <dbReference type="Proteomes" id="UP000005459"/>
    </source>
</evidence>
<protein>
    <submittedName>
        <fullName evidence="2">Uncharacterized protein</fullName>
    </submittedName>
</protein>
<gene>
    <name evidence="2" type="ORF">ThimaDRAFT_2204</name>
</gene>
<dbReference type="EMBL" id="AFWV01000006">
    <property type="protein sequence ID" value="EGV18786.1"/>
    <property type="molecule type" value="Genomic_DNA"/>
</dbReference>
<evidence type="ECO:0000313" key="2">
    <source>
        <dbReference type="EMBL" id="EGV18786.1"/>
    </source>
</evidence>
<accession>F9UAN4</accession>
<reference evidence="2 3" key="1">
    <citation type="submission" date="2011-06" db="EMBL/GenBank/DDBJ databases">
        <title>The draft genome of Thiocapsa marina 5811.</title>
        <authorList>
            <consortium name="US DOE Joint Genome Institute (JGI-PGF)"/>
            <person name="Lucas S."/>
            <person name="Han J."/>
            <person name="Cheng J.-F."/>
            <person name="Goodwin L."/>
            <person name="Pitluck S."/>
            <person name="Peters L."/>
            <person name="Land M.L."/>
            <person name="Hauser L."/>
            <person name="Vogl K."/>
            <person name="Liu Z."/>
            <person name="Imhoff J."/>
            <person name="Thiel V."/>
            <person name="Frigaard N.-U."/>
            <person name="Bryant D."/>
            <person name="Woyke T.J."/>
        </authorList>
    </citation>
    <scope>NUCLEOTIDE SEQUENCE [LARGE SCALE GENOMIC DNA]</scope>
    <source>
        <strain evidence="2 3">5811</strain>
    </source>
</reference>